<sequence length="63" mass="7165">MKIIVLFGYFLLDREIYCCLLTLVFLNRAVCILISVHDAPPHPIPHRVYASTGITPWKLLVGI</sequence>
<organism evidence="1">
    <name type="scientific">Solanum chacoense</name>
    <name type="common">Chaco potato</name>
    <dbReference type="NCBI Taxonomy" id="4108"/>
    <lineage>
        <taxon>Eukaryota</taxon>
        <taxon>Viridiplantae</taxon>
        <taxon>Streptophyta</taxon>
        <taxon>Embryophyta</taxon>
        <taxon>Tracheophyta</taxon>
        <taxon>Spermatophyta</taxon>
        <taxon>Magnoliopsida</taxon>
        <taxon>eudicotyledons</taxon>
        <taxon>Gunneridae</taxon>
        <taxon>Pentapetalae</taxon>
        <taxon>asterids</taxon>
        <taxon>lamiids</taxon>
        <taxon>Solanales</taxon>
        <taxon>Solanaceae</taxon>
        <taxon>Solanoideae</taxon>
        <taxon>Solaneae</taxon>
        <taxon>Solanum</taxon>
    </lineage>
</organism>
<name>A0A0V0HCI0_SOLCH</name>
<evidence type="ECO:0000313" key="1">
    <source>
        <dbReference type="EMBL" id="JAP18101.1"/>
    </source>
</evidence>
<accession>A0A0V0HCI0</accession>
<reference evidence="1" key="1">
    <citation type="submission" date="2015-12" db="EMBL/GenBank/DDBJ databases">
        <title>Gene expression during late stages of embryo sac development: a critical building block for successful pollen-pistil interactions.</title>
        <authorList>
            <person name="Liu Y."/>
            <person name="Joly V."/>
            <person name="Sabar M."/>
            <person name="Matton D.P."/>
        </authorList>
    </citation>
    <scope>NUCLEOTIDE SEQUENCE</scope>
</reference>
<dbReference type="EMBL" id="GEDG01021692">
    <property type="protein sequence ID" value="JAP18101.1"/>
    <property type="molecule type" value="Transcribed_RNA"/>
</dbReference>
<protein>
    <submittedName>
        <fullName evidence="1">Putative ovule protein</fullName>
    </submittedName>
</protein>
<proteinExistence type="predicted"/>
<dbReference type="AlphaFoldDB" id="A0A0V0HCI0"/>